<keyword evidence="6 11" id="KW-0418">Kinase</keyword>
<dbReference type="InterPro" id="IPR000700">
    <property type="entry name" value="PAS-assoc_C"/>
</dbReference>
<evidence type="ECO:0000256" key="8">
    <source>
        <dbReference type="ARBA" id="ARBA00023012"/>
    </source>
</evidence>
<keyword evidence="8" id="KW-0902">Two-component regulatory system</keyword>
<organism evidence="11 12">
    <name type="scientific">Cohnella lupini</name>
    <dbReference type="NCBI Taxonomy" id="1294267"/>
    <lineage>
        <taxon>Bacteria</taxon>
        <taxon>Bacillati</taxon>
        <taxon>Bacillota</taxon>
        <taxon>Bacilli</taxon>
        <taxon>Bacillales</taxon>
        <taxon>Paenibacillaceae</taxon>
        <taxon>Cohnella</taxon>
    </lineage>
</organism>
<dbReference type="Gene3D" id="3.30.565.10">
    <property type="entry name" value="Histidine kinase-like ATPase, C-terminal domain"/>
    <property type="match status" value="1"/>
</dbReference>
<dbReference type="PROSITE" id="PS50109">
    <property type="entry name" value="HIS_KIN"/>
    <property type="match status" value="1"/>
</dbReference>
<evidence type="ECO:0000313" key="11">
    <source>
        <dbReference type="EMBL" id="RED55947.1"/>
    </source>
</evidence>
<dbReference type="InterPro" id="IPR000014">
    <property type="entry name" value="PAS"/>
</dbReference>
<dbReference type="SMART" id="SM00388">
    <property type="entry name" value="HisKA"/>
    <property type="match status" value="1"/>
</dbReference>
<dbReference type="Gene3D" id="1.10.287.130">
    <property type="match status" value="1"/>
</dbReference>
<dbReference type="Pfam" id="PF00512">
    <property type="entry name" value="HisKA"/>
    <property type="match status" value="1"/>
</dbReference>
<dbReference type="SUPFAM" id="SSF55785">
    <property type="entry name" value="PYP-like sensor domain (PAS domain)"/>
    <property type="match status" value="1"/>
</dbReference>
<dbReference type="Proteomes" id="UP000256869">
    <property type="component" value="Unassembled WGS sequence"/>
</dbReference>
<dbReference type="PANTHER" id="PTHR43065">
    <property type="entry name" value="SENSOR HISTIDINE KINASE"/>
    <property type="match status" value="1"/>
</dbReference>
<dbReference type="EC" id="2.7.13.3" evidence="2"/>
<dbReference type="InterPro" id="IPR036890">
    <property type="entry name" value="HATPase_C_sf"/>
</dbReference>
<evidence type="ECO:0000259" key="10">
    <source>
        <dbReference type="PROSITE" id="PS50113"/>
    </source>
</evidence>
<name>A0A3D9I2E4_9BACL</name>
<dbReference type="CDD" id="cd00130">
    <property type="entry name" value="PAS"/>
    <property type="match status" value="1"/>
</dbReference>
<dbReference type="AlphaFoldDB" id="A0A3D9I2E4"/>
<dbReference type="InterPro" id="IPR003594">
    <property type="entry name" value="HATPase_dom"/>
</dbReference>
<evidence type="ECO:0000259" key="9">
    <source>
        <dbReference type="PROSITE" id="PS50109"/>
    </source>
</evidence>
<dbReference type="InterPro" id="IPR005467">
    <property type="entry name" value="His_kinase_dom"/>
</dbReference>
<reference evidence="11 12" key="1">
    <citation type="submission" date="2018-07" db="EMBL/GenBank/DDBJ databases">
        <title>Genomic Encyclopedia of Type Strains, Phase III (KMG-III): the genomes of soil and plant-associated and newly described type strains.</title>
        <authorList>
            <person name="Whitman W."/>
        </authorList>
    </citation>
    <scope>NUCLEOTIDE SEQUENCE [LARGE SCALE GENOMIC DNA]</scope>
    <source>
        <strain evidence="11 12">CECT 8236</strain>
    </source>
</reference>
<dbReference type="PROSITE" id="PS50113">
    <property type="entry name" value="PAC"/>
    <property type="match status" value="1"/>
</dbReference>
<evidence type="ECO:0000256" key="6">
    <source>
        <dbReference type="ARBA" id="ARBA00022777"/>
    </source>
</evidence>
<protein>
    <recommendedName>
        <fullName evidence="2">histidine kinase</fullName>
        <ecNumber evidence="2">2.7.13.3</ecNumber>
    </recommendedName>
</protein>
<dbReference type="InterPro" id="IPR004358">
    <property type="entry name" value="Sig_transdc_His_kin-like_C"/>
</dbReference>
<dbReference type="NCBIfam" id="TIGR00229">
    <property type="entry name" value="sensory_box"/>
    <property type="match status" value="1"/>
</dbReference>
<keyword evidence="5" id="KW-0547">Nucleotide-binding</keyword>
<dbReference type="InterPro" id="IPR036097">
    <property type="entry name" value="HisK_dim/P_sf"/>
</dbReference>
<dbReference type="Pfam" id="PF13426">
    <property type="entry name" value="PAS_9"/>
    <property type="match status" value="1"/>
</dbReference>
<dbReference type="Pfam" id="PF02518">
    <property type="entry name" value="HATPase_c"/>
    <property type="match status" value="1"/>
</dbReference>
<keyword evidence="4" id="KW-0808">Transferase</keyword>
<dbReference type="GO" id="GO:0005524">
    <property type="term" value="F:ATP binding"/>
    <property type="evidence" value="ECO:0007669"/>
    <property type="project" value="UniProtKB-KW"/>
</dbReference>
<comment type="catalytic activity">
    <reaction evidence="1">
        <text>ATP + protein L-histidine = ADP + protein N-phospho-L-histidine.</text>
        <dbReference type="EC" id="2.7.13.3"/>
    </reaction>
</comment>
<keyword evidence="3" id="KW-0597">Phosphoprotein</keyword>
<feature type="domain" description="Histidine kinase" evidence="9">
    <location>
        <begin position="300"/>
        <end position="510"/>
    </location>
</feature>
<keyword evidence="7" id="KW-0067">ATP-binding</keyword>
<dbReference type="SMART" id="SM00387">
    <property type="entry name" value="HATPase_c"/>
    <property type="match status" value="1"/>
</dbReference>
<feature type="domain" description="PAC" evidence="10">
    <location>
        <begin position="237"/>
        <end position="287"/>
    </location>
</feature>
<evidence type="ECO:0000313" key="12">
    <source>
        <dbReference type="Proteomes" id="UP000256869"/>
    </source>
</evidence>
<keyword evidence="12" id="KW-1185">Reference proteome</keyword>
<sequence>MDPNDLPVPKEKLPKSVLEQRKSKLDVTISVARQFMTRLISDLDGTAVVISITDHEGYILEMYGDEMIKWQIESLGLSTGIRLEEEKVGTNSIEMALRMGQSAKLIGSDHFFRCLHETACFSVPFRSSGKISGTISMMMAAHHVSPYHLGLLQSAVDSIEREVIAKKQNKKLSVLNQVLMENSRTGVILTDENGKIVEINPYAEKVLSSKKGEIRNRPITEAAVIGEYMGRVLGGSKKYEDIEISISNKTFLFDSFPIYDESNQIIGVFGQFRDITERLVLERQLMLSEKLSAIGKISAGLAHEIRNPLTSIIGLLALLKENFKTADHKQKDYFRIIFNELERIKNLVQQFVMMAKPDQKEIIKTRVGLHALIEDILALMESDFHSKNIKVHYQPFYKDKIYIDKDKIKQVILNILQNSFDAIDLDGNISVVIQQSRLDNGIEIIIRDDGFGMDKDTLEKLSTPFHSTKKYGLGLGLSMSYSIIELHKGRIKVESENGKGTTFIIWLPQT</sequence>
<evidence type="ECO:0000256" key="1">
    <source>
        <dbReference type="ARBA" id="ARBA00000085"/>
    </source>
</evidence>
<dbReference type="EMBL" id="QRDY01000015">
    <property type="protein sequence ID" value="RED55947.1"/>
    <property type="molecule type" value="Genomic_DNA"/>
</dbReference>
<evidence type="ECO:0000256" key="3">
    <source>
        <dbReference type="ARBA" id="ARBA00022553"/>
    </source>
</evidence>
<dbReference type="SUPFAM" id="SSF47384">
    <property type="entry name" value="Homodimeric domain of signal transducing histidine kinase"/>
    <property type="match status" value="1"/>
</dbReference>
<accession>A0A3D9I2E4</accession>
<evidence type="ECO:0000256" key="2">
    <source>
        <dbReference type="ARBA" id="ARBA00012438"/>
    </source>
</evidence>
<comment type="caution">
    <text evidence="11">The sequence shown here is derived from an EMBL/GenBank/DDBJ whole genome shotgun (WGS) entry which is preliminary data.</text>
</comment>
<evidence type="ECO:0000256" key="4">
    <source>
        <dbReference type="ARBA" id="ARBA00022679"/>
    </source>
</evidence>
<dbReference type="Gene3D" id="3.30.450.40">
    <property type="match status" value="1"/>
</dbReference>
<gene>
    <name evidence="11" type="ORF">DFP95_11510</name>
</gene>
<dbReference type="InterPro" id="IPR029016">
    <property type="entry name" value="GAF-like_dom_sf"/>
</dbReference>
<dbReference type="Gene3D" id="3.30.450.20">
    <property type="entry name" value="PAS domain"/>
    <property type="match status" value="1"/>
</dbReference>
<dbReference type="SUPFAM" id="SSF55874">
    <property type="entry name" value="ATPase domain of HSP90 chaperone/DNA topoisomerase II/histidine kinase"/>
    <property type="match status" value="1"/>
</dbReference>
<evidence type="ECO:0000256" key="7">
    <source>
        <dbReference type="ARBA" id="ARBA00022840"/>
    </source>
</evidence>
<dbReference type="InterPro" id="IPR035965">
    <property type="entry name" value="PAS-like_dom_sf"/>
</dbReference>
<dbReference type="PRINTS" id="PR00344">
    <property type="entry name" value="BCTRLSENSOR"/>
</dbReference>
<dbReference type="GO" id="GO:0000155">
    <property type="term" value="F:phosphorelay sensor kinase activity"/>
    <property type="evidence" value="ECO:0007669"/>
    <property type="project" value="InterPro"/>
</dbReference>
<dbReference type="InterPro" id="IPR003661">
    <property type="entry name" value="HisK_dim/P_dom"/>
</dbReference>
<evidence type="ECO:0000256" key="5">
    <source>
        <dbReference type="ARBA" id="ARBA00022741"/>
    </source>
</evidence>
<dbReference type="CDD" id="cd00082">
    <property type="entry name" value="HisKA"/>
    <property type="match status" value="1"/>
</dbReference>
<dbReference type="PANTHER" id="PTHR43065:SF10">
    <property type="entry name" value="PEROXIDE STRESS-ACTIVATED HISTIDINE KINASE MAK3"/>
    <property type="match status" value="1"/>
</dbReference>
<proteinExistence type="predicted"/>